<dbReference type="EMBL" id="BA000028">
    <property type="protein sequence ID" value="BAC12349.1"/>
    <property type="molecule type" value="Genomic_DNA"/>
</dbReference>
<feature type="transmembrane region" description="Helical" evidence="2">
    <location>
        <begin position="120"/>
        <end position="143"/>
    </location>
</feature>
<keyword evidence="2" id="KW-0812">Transmembrane</keyword>
<organism evidence="3 4">
    <name type="scientific">Oceanobacillus iheyensis (strain DSM 14371 / CIP 107618 / JCM 11309 / KCTC 3954 / HTE831)</name>
    <dbReference type="NCBI Taxonomy" id="221109"/>
    <lineage>
        <taxon>Bacteria</taxon>
        <taxon>Bacillati</taxon>
        <taxon>Bacillota</taxon>
        <taxon>Bacilli</taxon>
        <taxon>Bacillales</taxon>
        <taxon>Bacillaceae</taxon>
        <taxon>Oceanobacillus</taxon>
    </lineage>
</organism>
<keyword evidence="2" id="KW-1133">Transmembrane helix</keyword>
<sequence length="298" mass="33480">MNTDIRSYVNNLFHNYESTPELEDFKEEIILNLQDRIDDLQKKGHSTEDAFTNAVSELGNITEIADDISKEKRKELIGKMYVDPTPKLLTGYAIAYTLAAGVLLFGLITSMITFFATNNLFYAISTILPFIVPAGAALVYLALTTETSRKYPMHQGRALIYAIALGSILFGSTISTSQYFMENSDPVAVIGILIPFVLPALLAICFLILTEKKRLKPWVMEEEAQLTEYYSNTYQTPEQATKRGMLSGALWVGSIGVFIIIWMLAGIQYAWIIFIFAVVIEILIEFSMHSSKKRPMKP</sequence>
<evidence type="ECO:0000256" key="2">
    <source>
        <dbReference type="SAM" id="Phobius"/>
    </source>
</evidence>
<dbReference type="HOGENOM" id="CLU_945305_0_0_9"/>
<keyword evidence="1" id="KW-0175">Coiled coil</keyword>
<keyword evidence="4" id="KW-1185">Reference proteome</keyword>
<keyword evidence="2" id="KW-0472">Membrane</keyword>
<dbReference type="STRING" id="221109.gene:10732596"/>
<dbReference type="AlphaFoldDB" id="Q8ET69"/>
<accession>Q8ET69</accession>
<feature type="transmembrane region" description="Helical" evidence="2">
    <location>
        <begin position="187"/>
        <end position="210"/>
    </location>
</feature>
<evidence type="ECO:0000256" key="1">
    <source>
        <dbReference type="SAM" id="Coils"/>
    </source>
</evidence>
<dbReference type="OrthoDB" id="9812495at2"/>
<dbReference type="KEGG" id="oih:OB0393"/>
<evidence type="ECO:0000313" key="4">
    <source>
        <dbReference type="Proteomes" id="UP000000822"/>
    </source>
</evidence>
<feature type="transmembrane region" description="Helical" evidence="2">
    <location>
        <begin position="158"/>
        <end position="181"/>
    </location>
</feature>
<feature type="coiled-coil region" evidence="1">
    <location>
        <begin position="23"/>
        <end position="50"/>
    </location>
</feature>
<reference evidence="3 4" key="1">
    <citation type="journal article" date="2001" name="FEMS Microbiol. Lett.">
        <title>Oceanobacillus iheyensis gen. nov., sp. nov., a deep-sea extremely halotolerant and alkaliphilic species isolated from a depth of 1050 m on the Iheya Ridge.</title>
        <authorList>
            <person name="Lu J."/>
            <person name="Nogi Y."/>
            <person name="Takami H."/>
        </authorList>
    </citation>
    <scope>NUCLEOTIDE SEQUENCE [LARGE SCALE GENOMIC DNA]</scope>
    <source>
        <strain evidence="4">DSM 14371 / CIP 107618 / JCM 11309 / KCTC 3954 / HTE831</strain>
    </source>
</reference>
<dbReference type="eggNOG" id="ENOG5033495">
    <property type="taxonomic scope" value="Bacteria"/>
</dbReference>
<feature type="transmembrane region" description="Helical" evidence="2">
    <location>
        <begin position="244"/>
        <end position="263"/>
    </location>
</feature>
<name>Q8ET69_OCEIH</name>
<dbReference type="NCBIfam" id="NF038403">
    <property type="entry name" value="perm_prefix_1"/>
    <property type="match status" value="1"/>
</dbReference>
<protein>
    <submittedName>
        <fullName evidence="3">Uncharacterized protein</fullName>
    </submittedName>
</protein>
<dbReference type="InterPro" id="IPR047928">
    <property type="entry name" value="Perm_prefix_1"/>
</dbReference>
<dbReference type="RefSeq" id="WP_011064799.1">
    <property type="nucleotide sequence ID" value="NC_004193.1"/>
</dbReference>
<feature type="transmembrane region" description="Helical" evidence="2">
    <location>
        <begin position="269"/>
        <end position="288"/>
    </location>
</feature>
<proteinExistence type="predicted"/>
<reference evidence="3 4" key="2">
    <citation type="journal article" date="2002" name="Nucleic Acids Res.">
        <title>Genome sequence of Oceanobacillus iheyensis isolated from the Iheya Ridge and its unexpected adaptive capabilities to extreme environments.</title>
        <authorList>
            <person name="Takami H."/>
            <person name="Takaki Y."/>
            <person name="Uchiyama I."/>
        </authorList>
    </citation>
    <scope>NUCLEOTIDE SEQUENCE [LARGE SCALE GENOMIC DNA]</scope>
    <source>
        <strain evidence="4">DSM 14371 / CIP 107618 / JCM 11309 / KCTC 3954 / HTE831</strain>
    </source>
</reference>
<evidence type="ECO:0000313" key="3">
    <source>
        <dbReference type="EMBL" id="BAC12349.1"/>
    </source>
</evidence>
<feature type="transmembrane region" description="Helical" evidence="2">
    <location>
        <begin position="89"/>
        <end position="114"/>
    </location>
</feature>
<gene>
    <name evidence="3" type="ordered locus">OB0393</name>
</gene>
<dbReference type="Proteomes" id="UP000000822">
    <property type="component" value="Chromosome"/>
</dbReference>